<evidence type="ECO:0000313" key="2">
    <source>
        <dbReference type="EMBL" id="KFB11421.1"/>
    </source>
</evidence>
<dbReference type="STRING" id="472175.EL18_02469"/>
<dbReference type="Proteomes" id="UP000053675">
    <property type="component" value="Unassembled WGS sequence"/>
</dbReference>
<keyword evidence="3" id="KW-1185">Reference proteome</keyword>
<dbReference type="EMBL" id="JMQM01000001">
    <property type="protein sequence ID" value="KFB11421.1"/>
    <property type="molecule type" value="Genomic_DNA"/>
</dbReference>
<feature type="signal peptide" evidence="1">
    <location>
        <begin position="1"/>
        <end position="19"/>
    </location>
</feature>
<organism evidence="2 3">
    <name type="scientific">Nitratireductor basaltis</name>
    <dbReference type="NCBI Taxonomy" id="472175"/>
    <lineage>
        <taxon>Bacteria</taxon>
        <taxon>Pseudomonadati</taxon>
        <taxon>Pseudomonadota</taxon>
        <taxon>Alphaproteobacteria</taxon>
        <taxon>Hyphomicrobiales</taxon>
        <taxon>Phyllobacteriaceae</taxon>
        <taxon>Nitratireductor</taxon>
    </lineage>
</organism>
<evidence type="ECO:0000256" key="1">
    <source>
        <dbReference type="SAM" id="SignalP"/>
    </source>
</evidence>
<evidence type="ECO:0000313" key="3">
    <source>
        <dbReference type="Proteomes" id="UP000053675"/>
    </source>
</evidence>
<sequence>MVRSIVIAGLLALTLSSAAADCREEVQKLLEAGPEWTNYRIQTETVMGGNPVQHSRQDFADYSHFYQHVKETGVHWLVLGNQEYMSKDGVVFTPHKERPEDWYEKQLAQNRMLRETIRDTECSTVEMDGKPHRLLRHVQETTEPMETVSTVQSWVDEETGRLMRRHMAVEAGGQEFEINTVYDWDVEISLPEP</sequence>
<comment type="caution">
    <text evidence="2">The sequence shown here is derived from an EMBL/GenBank/DDBJ whole genome shotgun (WGS) entry which is preliminary data.</text>
</comment>
<reference evidence="2 3" key="1">
    <citation type="submission" date="2014-05" db="EMBL/GenBank/DDBJ databases">
        <title>Draft Genome Sequence of Nitratireductor basaltis Strain UMTGB225, A Marine Bacterium Isolated from Green Barrel Tunicate.</title>
        <authorList>
            <person name="Gan H.Y."/>
        </authorList>
    </citation>
    <scope>NUCLEOTIDE SEQUENCE [LARGE SCALE GENOMIC DNA]</scope>
    <source>
        <strain evidence="2 3">UMTGB225</strain>
    </source>
</reference>
<protein>
    <submittedName>
        <fullName evidence="2">Uncharacterized protein</fullName>
    </submittedName>
</protein>
<dbReference type="AlphaFoldDB" id="A0A084UEN5"/>
<accession>A0A084UEN5</accession>
<proteinExistence type="predicted"/>
<dbReference type="PATRIC" id="fig|472175.3.peg.2461"/>
<feature type="chain" id="PRO_5001783242" evidence="1">
    <location>
        <begin position="20"/>
        <end position="193"/>
    </location>
</feature>
<gene>
    <name evidence="2" type="ORF">EL18_02469</name>
</gene>
<keyword evidence="1" id="KW-0732">Signal</keyword>
<name>A0A084UEN5_9HYPH</name>
<dbReference type="OrthoDB" id="9852179at2"/>
<dbReference type="RefSeq" id="WP_036483353.1">
    <property type="nucleotide sequence ID" value="NZ_JMQM01000001.1"/>
</dbReference>